<feature type="transmembrane region" description="Helical" evidence="11">
    <location>
        <begin position="761"/>
        <end position="780"/>
    </location>
</feature>
<dbReference type="Gene3D" id="2.70.150.10">
    <property type="entry name" value="Calcium-transporting ATPase, cytoplasmic transduction domain A"/>
    <property type="match status" value="1"/>
</dbReference>
<keyword evidence="3" id="KW-0813">Transport</keyword>
<evidence type="ECO:0000256" key="1">
    <source>
        <dbReference type="ARBA" id="ARBA00004127"/>
    </source>
</evidence>
<feature type="domain" description="HMA" evidence="12">
    <location>
        <begin position="72"/>
        <end position="138"/>
    </location>
</feature>
<organism evidence="13 14">
    <name type="scientific">Sulfitobacter mediterraneus</name>
    <dbReference type="NCBI Taxonomy" id="83219"/>
    <lineage>
        <taxon>Bacteria</taxon>
        <taxon>Pseudomonadati</taxon>
        <taxon>Pseudomonadota</taxon>
        <taxon>Alphaproteobacteria</taxon>
        <taxon>Rhodobacterales</taxon>
        <taxon>Roseobacteraceae</taxon>
        <taxon>Sulfitobacter</taxon>
    </lineage>
</organism>
<dbReference type="InterPro" id="IPR017969">
    <property type="entry name" value="Heavy-metal-associated_CS"/>
</dbReference>
<proteinExistence type="inferred from homology"/>
<dbReference type="Pfam" id="PF00403">
    <property type="entry name" value="HMA"/>
    <property type="match status" value="2"/>
</dbReference>
<keyword evidence="10 11" id="KW-0472">Membrane</keyword>
<dbReference type="GO" id="GO:0043682">
    <property type="term" value="F:P-type divalent copper transporter activity"/>
    <property type="evidence" value="ECO:0007669"/>
    <property type="project" value="TreeGrafter"/>
</dbReference>
<keyword evidence="7 11" id="KW-0067">ATP-binding</keyword>
<evidence type="ECO:0000313" key="13">
    <source>
        <dbReference type="EMBL" id="KAJ03966.1"/>
    </source>
</evidence>
<accession>A0A061SQH8</accession>
<dbReference type="PROSITE" id="PS00154">
    <property type="entry name" value="ATPASE_E1_E2"/>
    <property type="match status" value="1"/>
</dbReference>
<dbReference type="NCBIfam" id="TIGR01494">
    <property type="entry name" value="ATPase_P-type"/>
    <property type="match status" value="1"/>
</dbReference>
<dbReference type="Gene3D" id="3.40.1110.10">
    <property type="entry name" value="Calcium-transporting ATPase, cytoplasmic domain N"/>
    <property type="match status" value="1"/>
</dbReference>
<keyword evidence="9 11" id="KW-1133">Transmembrane helix</keyword>
<evidence type="ECO:0000256" key="9">
    <source>
        <dbReference type="ARBA" id="ARBA00022989"/>
    </source>
</evidence>
<evidence type="ECO:0000259" key="12">
    <source>
        <dbReference type="PROSITE" id="PS50846"/>
    </source>
</evidence>
<keyword evidence="4 11" id="KW-0812">Transmembrane</keyword>
<dbReference type="InterPro" id="IPR001757">
    <property type="entry name" value="P_typ_ATPase"/>
</dbReference>
<dbReference type="InterPro" id="IPR018303">
    <property type="entry name" value="ATPase_P-typ_P_site"/>
</dbReference>
<dbReference type="NCBIfam" id="TIGR01511">
    <property type="entry name" value="ATPase-IB1_Cu"/>
    <property type="match status" value="1"/>
</dbReference>
<evidence type="ECO:0000313" key="14">
    <source>
        <dbReference type="Proteomes" id="UP000027337"/>
    </source>
</evidence>
<dbReference type="InterPro" id="IPR008250">
    <property type="entry name" value="ATPase_P-typ_transduc_dom_A_sf"/>
</dbReference>
<evidence type="ECO:0000256" key="3">
    <source>
        <dbReference type="ARBA" id="ARBA00022448"/>
    </source>
</evidence>
<evidence type="ECO:0000256" key="8">
    <source>
        <dbReference type="ARBA" id="ARBA00022967"/>
    </source>
</evidence>
<keyword evidence="11" id="KW-1003">Cell membrane</keyword>
<dbReference type="Gene3D" id="3.30.70.100">
    <property type="match status" value="2"/>
</dbReference>
<dbReference type="PANTHER" id="PTHR43520">
    <property type="entry name" value="ATP7, ISOFORM B"/>
    <property type="match status" value="1"/>
</dbReference>
<dbReference type="SUPFAM" id="SSF55008">
    <property type="entry name" value="HMA, heavy metal-associated domain"/>
    <property type="match status" value="2"/>
</dbReference>
<feature type="transmembrane region" description="Helical" evidence="11">
    <location>
        <begin position="786"/>
        <end position="808"/>
    </location>
</feature>
<dbReference type="InterPro" id="IPR023299">
    <property type="entry name" value="ATPase_P-typ_cyto_dom_N"/>
</dbReference>
<evidence type="ECO:0000256" key="11">
    <source>
        <dbReference type="RuleBase" id="RU362081"/>
    </source>
</evidence>
<reference evidence="13 14" key="1">
    <citation type="journal article" date="2014" name="Genome Announc.">
        <title>Draft Genome Sequences of Two Isolates of the Roseobacter Group, Sulfitobacter sp. Strains 3SOLIMAR09 and 1FIGIMAR09, from Harbors of Mallorca Island (Mediterranean Sea).</title>
        <authorList>
            <person name="Mas-Llado M."/>
            <person name="Pina-Villalonga J.M."/>
            <person name="Brunet-Galmes I."/>
            <person name="Nogales B."/>
            <person name="Bosch R."/>
        </authorList>
    </citation>
    <scope>NUCLEOTIDE SEQUENCE [LARGE SCALE GENOMIC DNA]</scope>
    <source>
        <strain evidence="13 14">1FIGIMAR09</strain>
    </source>
</reference>
<dbReference type="PRINTS" id="PR00943">
    <property type="entry name" value="CUATPASE"/>
</dbReference>
<keyword evidence="5 11" id="KW-0479">Metal-binding</keyword>
<dbReference type="FunFam" id="2.70.150.10:FF:000002">
    <property type="entry name" value="Copper-transporting ATPase 1, putative"/>
    <property type="match status" value="1"/>
</dbReference>
<dbReference type="SFLD" id="SFLDF00027">
    <property type="entry name" value="p-type_atpase"/>
    <property type="match status" value="1"/>
</dbReference>
<dbReference type="Pfam" id="PF00122">
    <property type="entry name" value="E1-E2_ATPase"/>
    <property type="match status" value="1"/>
</dbReference>
<dbReference type="InterPro" id="IPR023214">
    <property type="entry name" value="HAD_sf"/>
</dbReference>
<evidence type="ECO:0000256" key="7">
    <source>
        <dbReference type="ARBA" id="ARBA00022840"/>
    </source>
</evidence>
<feature type="transmembrane region" description="Helical" evidence="11">
    <location>
        <begin position="236"/>
        <end position="258"/>
    </location>
</feature>
<name>A0A061SQH8_9RHOB</name>
<feature type="transmembrane region" description="Helical" evidence="11">
    <location>
        <begin position="162"/>
        <end position="180"/>
    </location>
</feature>
<keyword evidence="8" id="KW-1278">Translocase</keyword>
<dbReference type="RefSeq" id="WP_051584065.1">
    <property type="nucleotide sequence ID" value="NZ_JEMU01000004.1"/>
</dbReference>
<protein>
    <submittedName>
        <fullName evidence="13">ATPase</fullName>
    </submittedName>
</protein>
<dbReference type="SUPFAM" id="SSF56784">
    <property type="entry name" value="HAD-like"/>
    <property type="match status" value="1"/>
</dbReference>
<dbReference type="Gene3D" id="3.40.50.1000">
    <property type="entry name" value="HAD superfamily/HAD-like"/>
    <property type="match status" value="1"/>
</dbReference>
<dbReference type="CDD" id="cd02094">
    <property type="entry name" value="P-type_ATPase_Cu-like"/>
    <property type="match status" value="1"/>
</dbReference>
<feature type="transmembrane region" description="Helical" evidence="11">
    <location>
        <begin position="200"/>
        <end position="220"/>
    </location>
</feature>
<dbReference type="InterPro" id="IPR036163">
    <property type="entry name" value="HMA_dom_sf"/>
</dbReference>
<dbReference type="GO" id="GO:0005886">
    <property type="term" value="C:plasma membrane"/>
    <property type="evidence" value="ECO:0007669"/>
    <property type="project" value="UniProtKB-SubCell"/>
</dbReference>
<feature type="transmembrane region" description="Helical" evidence="11">
    <location>
        <begin position="445"/>
        <end position="468"/>
    </location>
</feature>
<evidence type="ECO:0000256" key="5">
    <source>
        <dbReference type="ARBA" id="ARBA00022723"/>
    </source>
</evidence>
<dbReference type="PRINTS" id="PR00119">
    <property type="entry name" value="CATATPASE"/>
</dbReference>
<dbReference type="PANTHER" id="PTHR43520:SF8">
    <property type="entry name" value="P-TYPE CU(+) TRANSPORTER"/>
    <property type="match status" value="1"/>
</dbReference>
<comment type="caution">
    <text evidence="13">The sequence shown here is derived from an EMBL/GenBank/DDBJ whole genome shotgun (WGS) entry which is preliminary data.</text>
</comment>
<dbReference type="AlphaFoldDB" id="A0A061SQH8"/>
<dbReference type="PROSITE" id="PS01047">
    <property type="entry name" value="HMA_1"/>
    <property type="match status" value="1"/>
</dbReference>
<dbReference type="GO" id="GO:0005507">
    <property type="term" value="F:copper ion binding"/>
    <property type="evidence" value="ECO:0007669"/>
    <property type="project" value="TreeGrafter"/>
</dbReference>
<dbReference type="CDD" id="cd00371">
    <property type="entry name" value="HMA"/>
    <property type="match status" value="2"/>
</dbReference>
<dbReference type="GO" id="GO:0005524">
    <property type="term" value="F:ATP binding"/>
    <property type="evidence" value="ECO:0007669"/>
    <property type="project" value="UniProtKB-UniRule"/>
</dbReference>
<dbReference type="eggNOG" id="COG2217">
    <property type="taxonomic scope" value="Bacteria"/>
</dbReference>
<dbReference type="SFLD" id="SFLDG00002">
    <property type="entry name" value="C1.7:_P-type_atpase_like"/>
    <property type="match status" value="1"/>
</dbReference>
<dbReference type="GO" id="GO:0016887">
    <property type="term" value="F:ATP hydrolysis activity"/>
    <property type="evidence" value="ECO:0007669"/>
    <property type="project" value="InterPro"/>
</dbReference>
<evidence type="ECO:0000256" key="2">
    <source>
        <dbReference type="ARBA" id="ARBA00006024"/>
    </source>
</evidence>
<feature type="domain" description="HMA" evidence="12">
    <location>
        <begin position="5"/>
        <end position="70"/>
    </location>
</feature>
<evidence type="ECO:0000256" key="10">
    <source>
        <dbReference type="ARBA" id="ARBA00023136"/>
    </source>
</evidence>
<feature type="transmembrane region" description="Helical" evidence="11">
    <location>
        <begin position="417"/>
        <end position="439"/>
    </location>
</feature>
<keyword evidence="6 11" id="KW-0547">Nucleotide-binding</keyword>
<dbReference type="InterPro" id="IPR059000">
    <property type="entry name" value="ATPase_P-type_domA"/>
</dbReference>
<sequence>MSPTPTISIPVMNMSCGGCVGRAARALEAVEGIKGVTVNLADETAHFSADDDQAKTKAITALDQAGYPAATQTLTLAITGMSCASCVGRLDKALQAVPGVVASQVNLADESAQIRYVTGITSPTELIAASADAGYPGTVLEQGQMPDRAATKAKEAETHKRAMILAMGLALPVFILEMGGHMVPALHHLIGRTIGHQTSWIIQFILTTLVLIGPGRAFFVQGGRALLRRAPNMDSLVALGAGAAWSYSTVALFVPALLPQDSRVVYFEAAAVIVALILLGRWFEARAKGQTGTAIQKLIGLQPRTAMVQSGADWIEISIEDLRPGDIFRTRPGERIAIDASVKSGSGNVDESMITGEPMPVVKSPGDALTGGTINGNGSLTCVVTRTGQDTTLSQIIMMVQQAQNARLPIQALVDRVTLWFVPAVLLIAVLTVVIWLLFGPAPVVSHALVAGVSVLIIACPCAMGLATPTSIMVGTGRAAQLGVLFRQGDALQSLSGVAVVAFDKTGTLTEGRPSLTALQIAPGFDRAEVLSHIAAVEALSEHPVARAVVAAAQAEGVPIPVAEDFTAVSGQGVAAQVGADLIRIGNAAMMADAGIDISELQQDAAKLAEDGKTVFFAARGDHAIALIAVSDPIKAESRDAIAALKSRGIEVAMITGDGQKTGQAVARALRIDKVIAEVLPEGKITALEGLGGPDRRIAFVGDGINDAPVLAHADVGIAIGTGTDVAIETADVVLMSGTLDGVVAAFDISRLTLRNIRQNLVWAFGYNILLIPVATGLLYPAFGMLLSPAMAAGAMAFSSVFVLTNALRLRRAGGTK</sequence>
<dbReference type="InterPro" id="IPR006121">
    <property type="entry name" value="HMA_dom"/>
</dbReference>
<dbReference type="InterPro" id="IPR044492">
    <property type="entry name" value="P_typ_ATPase_HD_dom"/>
</dbReference>
<evidence type="ECO:0000256" key="6">
    <source>
        <dbReference type="ARBA" id="ARBA00022741"/>
    </source>
</evidence>
<keyword evidence="14" id="KW-1185">Reference proteome</keyword>
<dbReference type="Pfam" id="PF00702">
    <property type="entry name" value="Hydrolase"/>
    <property type="match status" value="1"/>
</dbReference>
<dbReference type="InterPro" id="IPR027256">
    <property type="entry name" value="P-typ_ATPase_IB"/>
</dbReference>
<dbReference type="FunFam" id="3.30.70.100:FF:000001">
    <property type="entry name" value="ATPase copper transporting beta"/>
    <property type="match status" value="1"/>
</dbReference>
<dbReference type="SUPFAM" id="SSF81665">
    <property type="entry name" value="Calcium ATPase, transmembrane domain M"/>
    <property type="match status" value="1"/>
</dbReference>
<evidence type="ECO:0000256" key="4">
    <source>
        <dbReference type="ARBA" id="ARBA00022692"/>
    </source>
</evidence>
<dbReference type="GO" id="GO:0055070">
    <property type="term" value="P:copper ion homeostasis"/>
    <property type="evidence" value="ECO:0007669"/>
    <property type="project" value="TreeGrafter"/>
</dbReference>
<dbReference type="STRING" id="83219.PM02_06545"/>
<dbReference type="SFLD" id="SFLDS00003">
    <property type="entry name" value="Haloacid_Dehalogenase"/>
    <property type="match status" value="1"/>
</dbReference>
<dbReference type="NCBIfam" id="TIGR01525">
    <property type="entry name" value="ATPase-IB_hvy"/>
    <property type="match status" value="1"/>
</dbReference>
<dbReference type="InterPro" id="IPR036412">
    <property type="entry name" value="HAD-like_sf"/>
</dbReference>
<dbReference type="InterPro" id="IPR023298">
    <property type="entry name" value="ATPase_P-typ_TM_dom_sf"/>
</dbReference>
<dbReference type="PROSITE" id="PS50846">
    <property type="entry name" value="HMA_2"/>
    <property type="match status" value="2"/>
</dbReference>
<dbReference type="GO" id="GO:0012505">
    <property type="term" value="C:endomembrane system"/>
    <property type="evidence" value="ECO:0007669"/>
    <property type="project" value="UniProtKB-SubCell"/>
</dbReference>
<dbReference type="SUPFAM" id="SSF81653">
    <property type="entry name" value="Calcium ATPase, transduction domain A"/>
    <property type="match status" value="1"/>
</dbReference>
<feature type="transmembrane region" description="Helical" evidence="11">
    <location>
        <begin position="264"/>
        <end position="283"/>
    </location>
</feature>
<comment type="subcellular location">
    <subcellularLocation>
        <location evidence="11">Cell membrane</location>
    </subcellularLocation>
    <subcellularLocation>
        <location evidence="1">Endomembrane system</location>
        <topology evidence="1">Multi-pass membrane protein</topology>
    </subcellularLocation>
</comment>
<comment type="similarity">
    <text evidence="2 11">Belongs to the cation transport ATPase (P-type) (TC 3.A.3) family. Type IB subfamily.</text>
</comment>
<dbReference type="Proteomes" id="UP000027337">
    <property type="component" value="Unassembled WGS sequence"/>
</dbReference>
<gene>
    <name evidence="13" type="ORF">PM02_06545</name>
</gene>
<dbReference type="EMBL" id="JEMU01000004">
    <property type="protein sequence ID" value="KAJ03966.1"/>
    <property type="molecule type" value="Genomic_DNA"/>
</dbReference>